<keyword evidence="1" id="KW-0732">Signal</keyword>
<sequence length="432" mass="50042">MNSLKKLLAISLLYALPGGVFAQHTTVVSDYRSRTFVDRYTDSLRMAQQALGMDNTSYHNDSVKSFIPKAKYAPLFLPTTYYQKIGERSIEAKDFSQDLAINALVRALLYVYLYRPDLVQTTDESLHKIGPSKGIDKPLVAADKQLPIEKVSKIEEPTLEAPDIKVYKPNFWTYHGDFYLQFIQNYVSDNWYKGGESNYSAVGAITLGANYNNKQKVKWDNKLEMKLGLQTSQTDNLHKLKTSEDLLRYTGKLGFQATKKWYYTLQLIANTQFLRGYKNNDPFVYSAFANPLNVNLSLGMDYNVEWFNKRLVGSVHMAPFAYNFKYVSRLSLSERNGLDIGHHTLHSLGSECTVDLQWNFNDMVKWRTRLYGYTTYRRSEIEWENTFILQFSRYLSSNIFIYPRFDDGGLRDGKFGYWQIKEYASFGIAYSF</sequence>
<dbReference type="STRING" id="28136.SAMN02745202_01437"/>
<dbReference type="Pfam" id="PF11276">
    <property type="entry name" value="DUF3078"/>
    <property type="match status" value="1"/>
</dbReference>
<protein>
    <recommendedName>
        <fullName evidence="4">DUF3078 domain-containing protein</fullName>
    </recommendedName>
</protein>
<dbReference type="EMBL" id="FUXK01000015">
    <property type="protein sequence ID" value="SJZ91209.1"/>
    <property type="molecule type" value="Genomic_DNA"/>
</dbReference>
<feature type="chain" id="PRO_5012459330" description="DUF3078 domain-containing protein" evidence="1">
    <location>
        <begin position="23"/>
        <end position="432"/>
    </location>
</feature>
<organism evidence="2 3">
    <name type="scientific">Segatella oulorum</name>
    <dbReference type="NCBI Taxonomy" id="28136"/>
    <lineage>
        <taxon>Bacteria</taxon>
        <taxon>Pseudomonadati</taxon>
        <taxon>Bacteroidota</taxon>
        <taxon>Bacteroidia</taxon>
        <taxon>Bacteroidales</taxon>
        <taxon>Prevotellaceae</taxon>
        <taxon>Segatella</taxon>
    </lineage>
</organism>
<reference evidence="2 3" key="1">
    <citation type="submission" date="2017-02" db="EMBL/GenBank/DDBJ databases">
        <authorList>
            <person name="Peterson S.W."/>
        </authorList>
    </citation>
    <scope>NUCLEOTIDE SEQUENCE [LARGE SCALE GENOMIC DNA]</scope>
    <source>
        <strain evidence="2 3">ATCC 43324</strain>
    </source>
</reference>
<dbReference type="eggNOG" id="COG3137">
    <property type="taxonomic scope" value="Bacteria"/>
</dbReference>
<dbReference type="AlphaFoldDB" id="A0A1T4PI85"/>
<proteinExistence type="predicted"/>
<evidence type="ECO:0000313" key="3">
    <source>
        <dbReference type="Proteomes" id="UP000190065"/>
    </source>
</evidence>
<dbReference type="InterPro" id="IPR021428">
    <property type="entry name" value="DUF3078"/>
</dbReference>
<dbReference type="RefSeq" id="WP_078805655.1">
    <property type="nucleotide sequence ID" value="NZ_CAUUPM010000058.1"/>
</dbReference>
<evidence type="ECO:0008006" key="4">
    <source>
        <dbReference type="Google" id="ProtNLM"/>
    </source>
</evidence>
<gene>
    <name evidence="2" type="ORF">SAMN02745202_01437</name>
</gene>
<evidence type="ECO:0000313" key="2">
    <source>
        <dbReference type="EMBL" id="SJZ91209.1"/>
    </source>
</evidence>
<feature type="signal peptide" evidence="1">
    <location>
        <begin position="1"/>
        <end position="22"/>
    </location>
</feature>
<evidence type="ECO:0000256" key="1">
    <source>
        <dbReference type="SAM" id="SignalP"/>
    </source>
</evidence>
<name>A0A1T4PI85_9BACT</name>
<accession>A0A1T4PI85</accession>
<dbReference type="Proteomes" id="UP000190065">
    <property type="component" value="Unassembled WGS sequence"/>
</dbReference>